<dbReference type="EMBL" id="CAKASE010000080">
    <property type="protein sequence ID" value="CAG9581460.1"/>
    <property type="molecule type" value="Genomic_DNA"/>
</dbReference>
<reference evidence="1" key="1">
    <citation type="submission" date="2021-09" db="EMBL/GenBank/DDBJ databases">
        <authorList>
            <person name="Martin H S."/>
        </authorList>
    </citation>
    <scope>NUCLEOTIDE SEQUENCE</scope>
</reference>
<protein>
    <submittedName>
        <fullName evidence="1">(African queen) hypothetical protein</fullName>
    </submittedName>
</protein>
<sequence>MTRTFTSHTDESIDLWCISQSVALTQQPCAAPVWYESLGLHSRLRCQAASTTLRHRFVAATLHHYRDIFHPLTSALLASVHS</sequence>
<keyword evidence="2" id="KW-1185">Reference proteome</keyword>
<dbReference type="AlphaFoldDB" id="A0A8J2W9X0"/>
<gene>
    <name evidence="1" type="ORF">DCHRY22_LOCUS14061</name>
</gene>
<comment type="caution">
    <text evidence="1">The sequence shown here is derived from an EMBL/GenBank/DDBJ whole genome shotgun (WGS) entry which is preliminary data.</text>
</comment>
<accession>A0A8J2W9X0</accession>
<evidence type="ECO:0000313" key="2">
    <source>
        <dbReference type="Proteomes" id="UP000789524"/>
    </source>
</evidence>
<proteinExistence type="predicted"/>
<organism evidence="1 2">
    <name type="scientific">Danaus chrysippus</name>
    <name type="common">African queen</name>
    <dbReference type="NCBI Taxonomy" id="151541"/>
    <lineage>
        <taxon>Eukaryota</taxon>
        <taxon>Metazoa</taxon>
        <taxon>Ecdysozoa</taxon>
        <taxon>Arthropoda</taxon>
        <taxon>Hexapoda</taxon>
        <taxon>Insecta</taxon>
        <taxon>Pterygota</taxon>
        <taxon>Neoptera</taxon>
        <taxon>Endopterygota</taxon>
        <taxon>Lepidoptera</taxon>
        <taxon>Glossata</taxon>
        <taxon>Ditrysia</taxon>
        <taxon>Papilionoidea</taxon>
        <taxon>Nymphalidae</taxon>
        <taxon>Danainae</taxon>
        <taxon>Danaini</taxon>
        <taxon>Danaina</taxon>
        <taxon>Danaus</taxon>
        <taxon>Anosia</taxon>
    </lineage>
</organism>
<name>A0A8J2W9X0_9NEOP</name>
<evidence type="ECO:0000313" key="1">
    <source>
        <dbReference type="EMBL" id="CAG9581460.1"/>
    </source>
</evidence>
<dbReference type="Proteomes" id="UP000789524">
    <property type="component" value="Unassembled WGS sequence"/>
</dbReference>